<dbReference type="SUPFAM" id="SSF54791">
    <property type="entry name" value="Eukaryotic type KH-domain (KH-domain type I)"/>
    <property type="match status" value="7"/>
</dbReference>
<dbReference type="InParanoid" id="G8JUC3"/>
<dbReference type="EMBL" id="CP002502">
    <property type="protein sequence ID" value="AET40703.1"/>
    <property type="molecule type" value="Genomic_DNA"/>
</dbReference>
<dbReference type="InterPro" id="IPR054548">
    <property type="entry name" value="SCP160-like_KH"/>
</dbReference>
<evidence type="ECO:0000313" key="7">
    <source>
        <dbReference type="Proteomes" id="UP000006790"/>
    </source>
</evidence>
<accession>G8JUC3</accession>
<dbReference type="GO" id="GO:0031509">
    <property type="term" value="P:subtelomeric heterochromatin formation"/>
    <property type="evidence" value="ECO:0007669"/>
    <property type="project" value="EnsemblFungi"/>
</dbReference>
<dbReference type="GO" id="GO:0045141">
    <property type="term" value="P:meiotic telomere clustering"/>
    <property type="evidence" value="ECO:0007669"/>
    <property type="project" value="EnsemblFungi"/>
</dbReference>
<protein>
    <recommendedName>
        <fullName evidence="5">K Homology domain-containing protein</fullName>
    </recommendedName>
</protein>
<dbReference type="InterPro" id="IPR057778">
    <property type="entry name" value="KH_Vigilin_N"/>
</dbReference>
<dbReference type="GO" id="GO:0000750">
    <property type="term" value="P:pheromone-dependent signal transduction involved in conjugation with cellular fusion"/>
    <property type="evidence" value="ECO:0007669"/>
    <property type="project" value="EnsemblFungi"/>
</dbReference>
<feature type="domain" description="K Homology" evidence="5">
    <location>
        <begin position="849"/>
        <end position="926"/>
    </location>
</feature>
<dbReference type="GO" id="GO:0001965">
    <property type="term" value="F:G-protein alpha-subunit binding"/>
    <property type="evidence" value="ECO:0007669"/>
    <property type="project" value="EnsemblFungi"/>
</dbReference>
<dbReference type="Gene3D" id="3.30.1370.10">
    <property type="entry name" value="K Homology domain, type 1"/>
    <property type="match status" value="7"/>
</dbReference>
<sequence length="1196" mass="132386">MESQTAVEEQQHSVVIETPPTTADSSEATVAEAATVEADAREKQNTAAVPKRLPTKADFPPLSSVVYEAPKISWGPNMKKPESSSGSPSPSPVSVVGAAKPMRSKTVQEVFSLDLQTQLTIAKSEFSKFVMSVKQSHSVSIESTLSKLSRTFLISGSPTNVYNAKRELVKKLTMPVTQSLMVPSKTVSAIIGPGGKMIKAITNAAGGIKIEVCKSTEESAYDPDLEDYLNAVTLHGDVASVNFAKDKILNIVKEHTKNATLTVSVEDEKLIPFFSLTGIEISDEVTVKPFTVDSNKIILTGPTEEARAAKLAVQNYLSTLSNELREKKVSIPVKFQPLVNADEIKEMYQVNVIFPTNPDEETVSFFGLYSNIDEAIAYARNSSKLYVVESLEISKAHGKNVNHARNLILYFHKYHCLKEIEQRFENVKIVLPSLQELPKMEQVCINVISKSDYVEETKTVRKQIITLVNELSPSQVLAIDDLDYELFHKDIERVLSDADCQFIQLGNIYPGDNTILLFSKLDDDDFKPSAEELRESLEKTTSVLDELRSRQASLSTAIISLDAEYQDSYLSKDSATLALIMEEFSSVGRAQIKLQTPSKSEVSIRGDEKAVKIAVKCLESIAANPSNNYKVSFTVPTNTVSRTIGSRGANMLQVRDKFAVQMDIPQGSKDDNTEVTLTGLLYNCERAKAHILAEAKKWADLITKELIVPAKYHRQLLGSQGVYRTRLENKYNVRIQFIREAETVSIKGPSRGVNKAYTELKALLDFEIENGHKSIIKVPVDHVPRVIGKNGDVINGLRAEYGVELKFLQDSKEARAQEQSNVELEVTGSRQAIKEATSKIQNIITEASDFITVTVDIDPKYHKLIVGPGGSTLKEMISKAGGEEFRNKVVDVPNVGSNQKTINISGPKVFVDKITKSINHIVQDIEKDVTKELNIPKEKQGALIGAGGIVRKQLEKQFNVRLEVPDKGKGGKVELHGRPEAIALCEKEIFKNIIRDIYDAEVAVPAKYQEFVSDRGKFLNKLRTSYFVNVKYGNDTKKAHNLSHAKHEIPVERVTGAAGESTKFTVEDLPPSERSLDGTIIWKLIYEPVDLSDIFGDKNQVMQKDEALEAVQKLIKSRIELASSVSKIGYVWSDSSMKFNKIIGPAGSTVKNIRETTNTLINVPKKSEENSSIIYIIGTQENVEKAGKMIIDALKK</sequence>
<organism evidence="6 7">
    <name type="scientific">Eremothecium cymbalariae (strain CBS 270.75 / DBVPG 7215 / KCTC 17166 / NRRL Y-17582)</name>
    <name type="common">Yeast</name>
    <dbReference type="NCBI Taxonomy" id="931890"/>
    <lineage>
        <taxon>Eukaryota</taxon>
        <taxon>Fungi</taxon>
        <taxon>Dikarya</taxon>
        <taxon>Ascomycota</taxon>
        <taxon>Saccharomycotina</taxon>
        <taxon>Saccharomycetes</taxon>
        <taxon>Saccharomycetales</taxon>
        <taxon>Saccharomycetaceae</taxon>
        <taxon>Eremothecium</taxon>
    </lineage>
</organism>
<dbReference type="AlphaFoldDB" id="G8JUC3"/>
<feature type="domain" description="K Homology" evidence="5">
    <location>
        <begin position="627"/>
        <end position="696"/>
    </location>
</feature>
<feature type="domain" description="K Homology" evidence="5">
    <location>
        <begin position="1113"/>
        <end position="1195"/>
    </location>
</feature>
<evidence type="ECO:0000256" key="2">
    <source>
        <dbReference type="ARBA" id="ARBA00022884"/>
    </source>
</evidence>
<dbReference type="GO" id="GO:0005789">
    <property type="term" value="C:endoplasmic reticulum membrane"/>
    <property type="evidence" value="ECO:0007669"/>
    <property type="project" value="EnsemblFungi"/>
</dbReference>
<dbReference type="Pfam" id="PF00013">
    <property type="entry name" value="KH_1"/>
    <property type="match status" value="6"/>
</dbReference>
<dbReference type="GO" id="GO:0030466">
    <property type="term" value="P:silent mating-type cassette heterochromatin formation"/>
    <property type="evidence" value="ECO:0007669"/>
    <property type="project" value="EnsemblFungi"/>
</dbReference>
<dbReference type="PANTHER" id="PTHR10288">
    <property type="entry name" value="KH DOMAIN CONTAINING RNA BINDING PROTEIN"/>
    <property type="match status" value="1"/>
</dbReference>
<dbReference type="OrthoDB" id="10027144at2759"/>
<dbReference type="RefSeq" id="XP_003647520.1">
    <property type="nucleotide sequence ID" value="XM_003647472.1"/>
</dbReference>
<gene>
    <name evidence="6" type="ordered locus">Ecym_6327</name>
</gene>
<dbReference type="InterPro" id="IPR036612">
    <property type="entry name" value="KH_dom_type_1_sf"/>
</dbReference>
<dbReference type="OMA" id="WGPNMKP"/>
<reference evidence="7" key="1">
    <citation type="journal article" date="2012" name="G3 (Bethesda)">
        <title>Pichia sorbitophila, an interspecies yeast hybrid reveals early steps of genome resolution following polyploidization.</title>
        <authorList>
            <person name="Leh Louis V."/>
            <person name="Despons L."/>
            <person name="Friedrich A."/>
            <person name="Martin T."/>
            <person name="Durrens P."/>
            <person name="Casaregola S."/>
            <person name="Neuveglise C."/>
            <person name="Fairhead C."/>
            <person name="Marck C."/>
            <person name="Cruz J.A."/>
            <person name="Straub M.L."/>
            <person name="Kugler V."/>
            <person name="Sacerdot C."/>
            <person name="Uzunov Z."/>
            <person name="Thierry A."/>
            <person name="Weiss S."/>
            <person name="Bleykasten C."/>
            <person name="De Montigny J."/>
            <person name="Jacques N."/>
            <person name="Jung P."/>
            <person name="Lemaire M."/>
            <person name="Mallet S."/>
            <person name="Morel G."/>
            <person name="Richard G.F."/>
            <person name="Sarkar A."/>
            <person name="Savel G."/>
            <person name="Schacherer J."/>
            <person name="Seret M.L."/>
            <person name="Talla E."/>
            <person name="Samson G."/>
            <person name="Jubin C."/>
            <person name="Poulain J."/>
            <person name="Vacherie B."/>
            <person name="Barbe V."/>
            <person name="Pelletier E."/>
            <person name="Sherman D.J."/>
            <person name="Westhof E."/>
            <person name="Weissenbach J."/>
            <person name="Baret P.V."/>
            <person name="Wincker P."/>
            <person name="Gaillardin C."/>
            <person name="Dujon B."/>
            <person name="Souciet J.L."/>
        </authorList>
    </citation>
    <scope>NUCLEOTIDE SEQUENCE [LARGE SCALE GENOMIC DNA]</scope>
    <source>
        <strain evidence="7">CBS 270.75 / DBVPG 7215 / KCTC 17166 / NRRL Y-17582</strain>
    </source>
</reference>
<feature type="region of interest" description="Disordered" evidence="4">
    <location>
        <begin position="73"/>
        <end position="97"/>
    </location>
</feature>
<keyword evidence="2 3" id="KW-0694">RNA-binding</keyword>
<dbReference type="HOGENOM" id="CLU_003293_1_0_1"/>
<keyword evidence="1" id="KW-0677">Repeat</keyword>
<dbReference type="FunCoup" id="G8JUC3">
    <property type="interactions" value="683"/>
</dbReference>
<name>G8JUC3_ERECY</name>
<dbReference type="GO" id="GO:0043577">
    <property type="term" value="P:chemotropism"/>
    <property type="evidence" value="ECO:0007669"/>
    <property type="project" value="EnsemblFungi"/>
</dbReference>
<dbReference type="STRING" id="931890.G8JUC3"/>
<feature type="compositionally biased region" description="Low complexity" evidence="4">
    <location>
        <begin position="83"/>
        <end position="97"/>
    </location>
</feature>
<keyword evidence="7" id="KW-1185">Reference proteome</keyword>
<dbReference type="Proteomes" id="UP000006790">
    <property type="component" value="Chromosome 6"/>
</dbReference>
<proteinExistence type="predicted"/>
<dbReference type="InterPro" id="IPR004087">
    <property type="entry name" value="KH_dom"/>
</dbReference>
<feature type="domain" description="K Homology" evidence="5">
    <location>
        <begin position="174"/>
        <end position="253"/>
    </location>
</feature>
<evidence type="ECO:0000256" key="4">
    <source>
        <dbReference type="SAM" id="MobiDB-lite"/>
    </source>
</evidence>
<feature type="domain" description="K Homology" evidence="5">
    <location>
        <begin position="323"/>
        <end position="384"/>
    </location>
</feature>
<dbReference type="eggNOG" id="KOG2208">
    <property type="taxonomic scope" value="Eukaryota"/>
</dbReference>
<feature type="compositionally biased region" description="Low complexity" evidence="4">
    <location>
        <begin position="21"/>
        <end position="30"/>
    </location>
</feature>
<dbReference type="InterPro" id="IPR004088">
    <property type="entry name" value="KH_dom_type_1"/>
</dbReference>
<dbReference type="SMART" id="SM00322">
    <property type="entry name" value="KH"/>
    <property type="match status" value="8"/>
</dbReference>
<evidence type="ECO:0000259" key="5">
    <source>
        <dbReference type="SMART" id="SM00322"/>
    </source>
</evidence>
<dbReference type="GO" id="GO:0003729">
    <property type="term" value="F:mRNA binding"/>
    <property type="evidence" value="ECO:0007669"/>
    <property type="project" value="EnsemblFungi"/>
</dbReference>
<evidence type="ECO:0000313" key="6">
    <source>
        <dbReference type="EMBL" id="AET40703.1"/>
    </source>
</evidence>
<evidence type="ECO:0000256" key="1">
    <source>
        <dbReference type="ARBA" id="ARBA00022737"/>
    </source>
</evidence>
<evidence type="ECO:0000256" key="3">
    <source>
        <dbReference type="PROSITE-ProRule" id="PRU00117"/>
    </source>
</evidence>
<dbReference type="PROSITE" id="PS50084">
    <property type="entry name" value="KH_TYPE_1"/>
    <property type="match status" value="7"/>
</dbReference>
<dbReference type="Pfam" id="PF22952">
    <property type="entry name" value="KH_11"/>
    <property type="match status" value="1"/>
</dbReference>
<feature type="region of interest" description="Disordered" evidence="4">
    <location>
        <begin position="1"/>
        <end position="30"/>
    </location>
</feature>
<dbReference type="GeneID" id="11469116"/>
<feature type="domain" description="K Homology" evidence="5">
    <location>
        <begin position="700"/>
        <end position="765"/>
    </location>
</feature>
<feature type="domain" description="K Homology" evidence="5">
    <location>
        <begin position="927"/>
        <end position="994"/>
    </location>
</feature>
<dbReference type="KEGG" id="erc:Ecym_6327"/>
<dbReference type="GO" id="GO:0000781">
    <property type="term" value="C:chromosome, telomeric region"/>
    <property type="evidence" value="ECO:0007669"/>
    <property type="project" value="GOC"/>
</dbReference>
<feature type="domain" description="K Homology" evidence="5">
    <location>
        <begin position="770"/>
        <end position="845"/>
    </location>
</feature>
<dbReference type="Pfam" id="PF24668">
    <property type="entry name" value="KH_Vigilin"/>
    <property type="match status" value="1"/>
</dbReference>